<name>A0ACC2KVA7_PERAE</name>
<evidence type="ECO:0000313" key="1">
    <source>
        <dbReference type="EMBL" id="KAJ8625164.1"/>
    </source>
</evidence>
<accession>A0ACC2KVA7</accession>
<protein>
    <submittedName>
        <fullName evidence="1">Uncharacterized protein</fullName>
    </submittedName>
</protein>
<dbReference type="EMBL" id="CM056819">
    <property type="protein sequence ID" value="KAJ8625164.1"/>
    <property type="molecule type" value="Genomic_DNA"/>
</dbReference>
<evidence type="ECO:0000313" key="2">
    <source>
        <dbReference type="Proteomes" id="UP001234297"/>
    </source>
</evidence>
<keyword evidence="2" id="KW-1185">Reference proteome</keyword>
<gene>
    <name evidence="1" type="ORF">MRB53_033694</name>
</gene>
<sequence>MVLVTPEKLPTVVREWLHQIDTDKNGCLTRQELKDALRTFNLRFKGLRARFAVKNADFNRNGVIDLNNEEEMKEIIAYVQKHWGKHMIAS</sequence>
<reference evidence="1 2" key="1">
    <citation type="journal article" date="2022" name="Hortic Res">
        <title>A haplotype resolved chromosomal level avocado genome allows analysis of novel avocado genes.</title>
        <authorList>
            <person name="Nath O."/>
            <person name="Fletcher S.J."/>
            <person name="Hayward A."/>
            <person name="Shaw L.M."/>
            <person name="Masouleh A.K."/>
            <person name="Furtado A."/>
            <person name="Henry R.J."/>
            <person name="Mitter N."/>
        </authorList>
    </citation>
    <scope>NUCLEOTIDE SEQUENCE [LARGE SCALE GENOMIC DNA]</scope>
    <source>
        <strain evidence="2">cv. Hass</strain>
    </source>
</reference>
<organism evidence="1 2">
    <name type="scientific">Persea americana</name>
    <name type="common">Avocado</name>
    <dbReference type="NCBI Taxonomy" id="3435"/>
    <lineage>
        <taxon>Eukaryota</taxon>
        <taxon>Viridiplantae</taxon>
        <taxon>Streptophyta</taxon>
        <taxon>Embryophyta</taxon>
        <taxon>Tracheophyta</taxon>
        <taxon>Spermatophyta</taxon>
        <taxon>Magnoliopsida</taxon>
        <taxon>Magnoliidae</taxon>
        <taxon>Laurales</taxon>
        <taxon>Lauraceae</taxon>
        <taxon>Persea</taxon>
    </lineage>
</organism>
<comment type="caution">
    <text evidence="1">The sequence shown here is derived from an EMBL/GenBank/DDBJ whole genome shotgun (WGS) entry which is preliminary data.</text>
</comment>
<proteinExistence type="predicted"/>
<dbReference type="Proteomes" id="UP001234297">
    <property type="component" value="Chromosome 11"/>
</dbReference>